<dbReference type="EMBL" id="JACOPK010000001">
    <property type="protein sequence ID" value="MBC5694609.1"/>
    <property type="molecule type" value="Genomic_DNA"/>
</dbReference>
<evidence type="ECO:0000313" key="2">
    <source>
        <dbReference type="EMBL" id="MBC5694609.1"/>
    </source>
</evidence>
<keyword evidence="3" id="KW-1185">Reference proteome</keyword>
<dbReference type="SUPFAM" id="SSF50249">
    <property type="entry name" value="Nucleic acid-binding proteins"/>
    <property type="match status" value="1"/>
</dbReference>
<dbReference type="Proteomes" id="UP000641741">
    <property type="component" value="Unassembled WGS sequence"/>
</dbReference>
<comment type="caution">
    <text evidence="2">The sequence shown here is derived from an EMBL/GenBank/DDBJ whole genome shotgun (WGS) entry which is preliminary data.</text>
</comment>
<name>A0ABR7GJX1_9FIRM</name>
<gene>
    <name evidence="2" type="ORF">H8S02_01390</name>
</gene>
<protein>
    <recommendedName>
        <fullName evidence="1">S1 motif domain-containing protein</fullName>
    </recommendedName>
</protein>
<evidence type="ECO:0000313" key="3">
    <source>
        <dbReference type="Proteomes" id="UP000641741"/>
    </source>
</evidence>
<dbReference type="InterPro" id="IPR012340">
    <property type="entry name" value="NA-bd_OB-fold"/>
</dbReference>
<dbReference type="RefSeq" id="WP_186968896.1">
    <property type="nucleotide sequence ID" value="NZ_JACOPK010000001.1"/>
</dbReference>
<dbReference type="InterPro" id="IPR003029">
    <property type="entry name" value="S1_domain"/>
</dbReference>
<proteinExistence type="predicted"/>
<evidence type="ECO:0000259" key="1">
    <source>
        <dbReference type="PROSITE" id="PS50126"/>
    </source>
</evidence>
<organism evidence="2 3">
    <name type="scientific">Agathobaculum hominis</name>
    <dbReference type="NCBI Taxonomy" id="2763014"/>
    <lineage>
        <taxon>Bacteria</taxon>
        <taxon>Bacillati</taxon>
        <taxon>Bacillota</taxon>
        <taxon>Clostridia</taxon>
        <taxon>Eubacteriales</taxon>
        <taxon>Butyricicoccaceae</taxon>
        <taxon>Agathobaculum</taxon>
    </lineage>
</organism>
<feature type="domain" description="S1 motif" evidence="1">
    <location>
        <begin position="148"/>
        <end position="214"/>
    </location>
</feature>
<sequence>MKIDTRELLERLSTSRREFNATAFAELDRNLSDEEREEWNAIYASFSSRSLLRNTVIGLETIPFPTDEDAEQELTCMVVMRHLVKVLIPLPLFWLEPTGINPNSVIGAEIDYIIIGVDREGECAVAARSLALEQQRWHALNVQHISEGDVISASVLACGPTRITVTACGFDVTMGQQAMSYTYLADMREEYRAGQQLQAKVLSVSEDMLALSVRDVGTDPYVHAELRHPVGSSRIATISSKYAGGVFCRLTDGCTVVCRYAQQFSDDEFRVGDRVVVQIRSFVDEKRWLRGKIRGKIL</sequence>
<reference evidence="2 3" key="1">
    <citation type="submission" date="2020-08" db="EMBL/GenBank/DDBJ databases">
        <title>Genome public.</title>
        <authorList>
            <person name="Liu C."/>
            <person name="Sun Q."/>
        </authorList>
    </citation>
    <scope>NUCLEOTIDE SEQUENCE [LARGE SCALE GENOMIC DNA]</scope>
    <source>
        <strain evidence="2 3">M2</strain>
    </source>
</reference>
<accession>A0ABR7GJX1</accession>
<dbReference type="PROSITE" id="PS50126">
    <property type="entry name" value="S1"/>
    <property type="match status" value="1"/>
</dbReference>